<dbReference type="AlphaFoldDB" id="G2KLJ0"/>
<gene>
    <name evidence="1" type="ordered locus">MICA_483</name>
</gene>
<dbReference type="Proteomes" id="UP000009286">
    <property type="component" value="Chromosome"/>
</dbReference>
<accession>G2KLJ0</accession>
<sequence length="63" mass="7294">MIVLTRTKWRNSKIQNVIKTPPDWRPETPLKTPRADADSSMIFKGFTKHASRFAQVVDRKKPA</sequence>
<evidence type="ECO:0000313" key="2">
    <source>
        <dbReference type="Proteomes" id="UP000009286"/>
    </source>
</evidence>
<name>G2KLJ0_MICAA</name>
<evidence type="ECO:0000313" key="1">
    <source>
        <dbReference type="EMBL" id="AEP08820.1"/>
    </source>
</evidence>
<keyword evidence="2" id="KW-1185">Reference proteome</keyword>
<proteinExistence type="predicted"/>
<dbReference type="KEGG" id="mai:MICA_483"/>
<dbReference type="HOGENOM" id="CLU_2880779_0_0_5"/>
<organism evidence="1 2">
    <name type="scientific">Micavibrio aeruginosavorus (strain ARL-13)</name>
    <dbReference type="NCBI Taxonomy" id="856793"/>
    <lineage>
        <taxon>Bacteria</taxon>
        <taxon>Pseudomonadati</taxon>
        <taxon>Bdellovibrionota</taxon>
        <taxon>Bdellovibrionia</taxon>
        <taxon>Bdellovibrionales</taxon>
        <taxon>Pseudobdellovibrionaceae</taxon>
        <taxon>Micavibrio</taxon>
    </lineage>
</organism>
<dbReference type="EMBL" id="CP002382">
    <property type="protein sequence ID" value="AEP08820.1"/>
    <property type="molecule type" value="Genomic_DNA"/>
</dbReference>
<protein>
    <submittedName>
        <fullName evidence="1">Uncharacterized protein</fullName>
    </submittedName>
</protein>
<reference evidence="1 2" key="1">
    <citation type="journal article" date="2011" name="BMC Genomics">
        <title>Genomic insights into an obligate epibiotic bacterial predator: Micavibrio aeruginosavorus ARL-13.</title>
        <authorList>
            <person name="Wang Z."/>
            <person name="Kadouri D."/>
            <person name="Wu M."/>
        </authorList>
    </citation>
    <scope>NUCLEOTIDE SEQUENCE [LARGE SCALE GENOMIC DNA]</scope>
    <source>
        <strain evidence="1 2">ARL-13</strain>
    </source>
</reference>